<reference evidence="2 4" key="2">
    <citation type="submission" date="2023-11" db="EMBL/GenBank/DDBJ databases">
        <title>From the Deep-Sea to the Surface: Bacterial Genomes Isolated from the Moytirra Hydrothermal Vent Plume.</title>
        <authorList>
            <person name="Major S.R."/>
        </authorList>
    </citation>
    <scope>NUCLEOTIDE SEQUENCE [LARGE SCALE GENOMIC DNA]</scope>
    <source>
        <strain evidence="2 4">OXR-9</strain>
    </source>
</reference>
<proteinExistence type="predicted"/>
<dbReference type="RefSeq" id="WP_271688094.1">
    <property type="nucleotide sequence ID" value="NZ_CP116423.1"/>
</dbReference>
<evidence type="ECO:0000313" key="1">
    <source>
        <dbReference type="EMBL" id="WCE69729.1"/>
    </source>
</evidence>
<accession>A0AAX3LM74</accession>
<evidence type="ECO:0000313" key="2">
    <source>
        <dbReference type="EMBL" id="WPZ21184.1"/>
    </source>
</evidence>
<protein>
    <submittedName>
        <fullName evidence="1">Uncharacterized protein</fullName>
    </submittedName>
</protein>
<dbReference type="Proteomes" id="UP001326567">
    <property type="component" value="Chromosome"/>
</dbReference>
<dbReference type="EMBL" id="CP116423">
    <property type="protein sequence ID" value="WCE69729.1"/>
    <property type="molecule type" value="Genomic_DNA"/>
</dbReference>
<sequence length="74" mass="7750">MSEKQEQTGSGAENGSVAETRARVVAELKGASETIENGAFDLAGDASADVVSDLIRITADLQMLIGQLAQRNSR</sequence>
<reference evidence="1" key="1">
    <citation type="submission" date="2023-01" db="EMBL/GenBank/DDBJ databases">
        <title>Comparative genomic analysis of cold water coral derived Sulfitobacter faviae: insights into their metabolism and habitat adaptation.</title>
        <authorList>
            <person name="Guo Y."/>
            <person name="Lin S."/>
            <person name="Huang Z."/>
            <person name="Tang K."/>
            <person name="Wang X."/>
        </authorList>
    </citation>
    <scope>NUCLEOTIDE SEQUENCE</scope>
    <source>
        <strain evidence="1">SCSIO W_1865</strain>
    </source>
</reference>
<name>A0AAX3LM74_9RHOB</name>
<dbReference type="Proteomes" id="UP001210770">
    <property type="component" value="Chromosome"/>
</dbReference>
<keyword evidence="4" id="KW-1185">Reference proteome</keyword>
<evidence type="ECO:0000313" key="4">
    <source>
        <dbReference type="Proteomes" id="UP001326567"/>
    </source>
</evidence>
<dbReference type="AlphaFoldDB" id="A0AAX3LM74"/>
<organism evidence="1 3">
    <name type="scientific">Sulfitobacter faviae</name>
    <dbReference type="NCBI Taxonomy" id="1775881"/>
    <lineage>
        <taxon>Bacteria</taxon>
        <taxon>Pseudomonadati</taxon>
        <taxon>Pseudomonadota</taxon>
        <taxon>Alphaproteobacteria</taxon>
        <taxon>Rhodobacterales</taxon>
        <taxon>Roseobacteraceae</taxon>
        <taxon>Sulfitobacter</taxon>
    </lineage>
</organism>
<evidence type="ECO:0000313" key="3">
    <source>
        <dbReference type="Proteomes" id="UP001210770"/>
    </source>
</evidence>
<dbReference type="EMBL" id="CP139725">
    <property type="protein sequence ID" value="WPZ21184.1"/>
    <property type="molecule type" value="Genomic_DNA"/>
</dbReference>
<gene>
    <name evidence="1" type="ORF">PL336_13110</name>
    <name evidence="2" type="ORF">T7987_13545</name>
</gene>